<evidence type="ECO:0000313" key="13">
    <source>
        <dbReference type="EMBL" id="NMF96994.1"/>
    </source>
</evidence>
<dbReference type="Pfam" id="PF13609">
    <property type="entry name" value="Porin_4"/>
    <property type="match status" value="1"/>
</dbReference>
<dbReference type="EMBL" id="WTVS01000009">
    <property type="protein sequence ID" value="NMF96994.1"/>
    <property type="molecule type" value="Genomic_DNA"/>
</dbReference>
<comment type="caution">
    <text evidence="13">The sequence shown here is derived from an EMBL/GenBank/DDBJ whole genome shotgun (WGS) entry which is preliminary data.</text>
</comment>
<keyword evidence="7" id="KW-0406">Ion transport</keyword>
<evidence type="ECO:0000256" key="4">
    <source>
        <dbReference type="ARBA" id="ARBA00022452"/>
    </source>
</evidence>
<comment type="subcellular location">
    <subcellularLocation>
        <location evidence="1">Cell outer membrane</location>
        <topology evidence="1">Multi-pass membrane protein</topology>
    </subcellularLocation>
</comment>
<dbReference type="InterPro" id="IPR002299">
    <property type="entry name" value="Porin_Neis"/>
</dbReference>
<dbReference type="Gene3D" id="2.40.160.10">
    <property type="entry name" value="Porin"/>
    <property type="match status" value="1"/>
</dbReference>
<dbReference type="InterPro" id="IPR033900">
    <property type="entry name" value="Gram_neg_porin_domain"/>
</dbReference>
<keyword evidence="4" id="KW-1134">Transmembrane beta strand</keyword>
<reference evidence="13 14" key="1">
    <citation type="submission" date="2019-12" db="EMBL/GenBank/DDBJ databases">
        <title>Comparative genomics gives insights into the taxonomy of the Azoarcus-Aromatoleum group and reveals separate origins of nif in the plant-associated Azoarcus and non-plant-associated Aromatoleum sub-groups.</title>
        <authorList>
            <person name="Lafos M."/>
            <person name="Maluk M."/>
            <person name="Batista M."/>
            <person name="Junghare M."/>
            <person name="Carmona M."/>
            <person name="Faoro H."/>
            <person name="Cruz L.M."/>
            <person name="Battistoni F."/>
            <person name="De Souza E."/>
            <person name="Pedrosa F."/>
            <person name="Chen W.-M."/>
            <person name="Poole P.S."/>
            <person name="Dixon R.A."/>
            <person name="James E.K."/>
        </authorList>
    </citation>
    <scope>NUCLEOTIDE SEQUENCE [LARGE SCALE GENOMIC DNA]</scope>
    <source>
        <strain evidence="13 14">T</strain>
    </source>
</reference>
<keyword evidence="6 11" id="KW-0732">Signal</keyword>
<dbReference type="InterPro" id="IPR023614">
    <property type="entry name" value="Porin_dom_sf"/>
</dbReference>
<accession>A0ABX1NCJ6</accession>
<evidence type="ECO:0000256" key="7">
    <source>
        <dbReference type="ARBA" id="ARBA00023065"/>
    </source>
</evidence>
<protein>
    <submittedName>
        <fullName evidence="13">Porin</fullName>
    </submittedName>
</protein>
<dbReference type="RefSeq" id="WP_169138661.1">
    <property type="nucleotide sequence ID" value="NZ_WTVS01000009.1"/>
</dbReference>
<dbReference type="Proteomes" id="UP000634522">
    <property type="component" value="Unassembled WGS sequence"/>
</dbReference>
<keyword evidence="9" id="KW-0472">Membrane</keyword>
<feature type="signal peptide" evidence="11">
    <location>
        <begin position="1"/>
        <end position="28"/>
    </location>
</feature>
<dbReference type="PANTHER" id="PTHR34501">
    <property type="entry name" value="PROTEIN YDDL-RELATED"/>
    <property type="match status" value="1"/>
</dbReference>
<dbReference type="InterPro" id="IPR050298">
    <property type="entry name" value="Gram-neg_bact_OMP"/>
</dbReference>
<dbReference type="PANTHER" id="PTHR34501:SF9">
    <property type="entry name" value="MAJOR OUTER MEMBRANE PROTEIN P.IA"/>
    <property type="match status" value="1"/>
</dbReference>
<dbReference type="CDD" id="cd00342">
    <property type="entry name" value="gram_neg_porins"/>
    <property type="match status" value="1"/>
</dbReference>
<keyword evidence="14" id="KW-1185">Reference proteome</keyword>
<organism evidence="13 14">
    <name type="scientific">Aromatoleum toluolicum</name>
    <dbReference type="NCBI Taxonomy" id="90060"/>
    <lineage>
        <taxon>Bacteria</taxon>
        <taxon>Pseudomonadati</taxon>
        <taxon>Pseudomonadota</taxon>
        <taxon>Betaproteobacteria</taxon>
        <taxon>Rhodocyclales</taxon>
        <taxon>Rhodocyclaceae</taxon>
        <taxon>Aromatoleum</taxon>
    </lineage>
</organism>
<keyword evidence="8" id="KW-0626">Porin</keyword>
<dbReference type="PRINTS" id="PR00184">
    <property type="entry name" value="NEISSPPORIN"/>
</dbReference>
<evidence type="ECO:0000256" key="11">
    <source>
        <dbReference type="SAM" id="SignalP"/>
    </source>
</evidence>
<keyword evidence="5" id="KW-0812">Transmembrane</keyword>
<name>A0ABX1NCJ6_9RHOO</name>
<evidence type="ECO:0000256" key="8">
    <source>
        <dbReference type="ARBA" id="ARBA00023114"/>
    </source>
</evidence>
<evidence type="ECO:0000256" key="2">
    <source>
        <dbReference type="ARBA" id="ARBA00011233"/>
    </source>
</evidence>
<proteinExistence type="predicted"/>
<keyword evidence="10" id="KW-0998">Cell outer membrane</keyword>
<evidence type="ECO:0000313" key="14">
    <source>
        <dbReference type="Proteomes" id="UP000634522"/>
    </source>
</evidence>
<sequence>MKNARHKKAGRHALFACAVAVPAVGAHAQSNVQIYGLLDLGIVKRSNDTAKLDRGSNNRLGFRGTEDLGNGLSATFHLQTRFNPDTGTQERAAAFWQGESTVGLASKTWGGLRLGRAATPMNQKNWKFEPWESSGFNASLNAFQLGNFTFSADGTNDAAVGSANFIRIPNAVFYNSPTLNGISLAVAGQVEKEANARGRNRGFSLNYDSGPIALMLAGEQNTDRDRIGFVAASYTIGSARVMGSFTRIDQREIDDESSYVVGATYDVGPGMLRVGFGRDIDLDVSRISTGYLHPLSKRTKLYLDGWRHRTPVSATTYNGIALGVNHSF</sequence>
<evidence type="ECO:0000256" key="5">
    <source>
        <dbReference type="ARBA" id="ARBA00022692"/>
    </source>
</evidence>
<feature type="chain" id="PRO_5046128848" evidence="11">
    <location>
        <begin position="29"/>
        <end position="328"/>
    </location>
</feature>
<feature type="domain" description="Porin" evidence="12">
    <location>
        <begin position="16"/>
        <end position="304"/>
    </location>
</feature>
<keyword evidence="3" id="KW-0813">Transport</keyword>
<evidence type="ECO:0000256" key="10">
    <source>
        <dbReference type="ARBA" id="ARBA00023237"/>
    </source>
</evidence>
<gene>
    <name evidence="13" type="ORF">GPA27_06295</name>
</gene>
<evidence type="ECO:0000256" key="1">
    <source>
        <dbReference type="ARBA" id="ARBA00004571"/>
    </source>
</evidence>
<evidence type="ECO:0000256" key="3">
    <source>
        <dbReference type="ARBA" id="ARBA00022448"/>
    </source>
</evidence>
<evidence type="ECO:0000256" key="6">
    <source>
        <dbReference type="ARBA" id="ARBA00022729"/>
    </source>
</evidence>
<evidence type="ECO:0000259" key="12">
    <source>
        <dbReference type="Pfam" id="PF13609"/>
    </source>
</evidence>
<evidence type="ECO:0000256" key="9">
    <source>
        <dbReference type="ARBA" id="ARBA00023136"/>
    </source>
</evidence>
<comment type="subunit">
    <text evidence="2">Homotrimer.</text>
</comment>
<dbReference type="SUPFAM" id="SSF56935">
    <property type="entry name" value="Porins"/>
    <property type="match status" value="1"/>
</dbReference>